<dbReference type="AlphaFoldDB" id="A0A0P6Y6L3"/>
<dbReference type="OrthoDB" id="153253at2"/>
<accession>A0A0P6Y6L3</accession>
<organism evidence="1 2">
    <name type="scientific">Ardenticatena maritima</name>
    <dbReference type="NCBI Taxonomy" id="872965"/>
    <lineage>
        <taxon>Bacteria</taxon>
        <taxon>Bacillati</taxon>
        <taxon>Chloroflexota</taxon>
        <taxon>Ardenticatenia</taxon>
        <taxon>Ardenticatenales</taxon>
        <taxon>Ardenticatenaceae</taxon>
        <taxon>Ardenticatena</taxon>
    </lineage>
</organism>
<sequence>MTHHGAALRRLVKDETLVRQLADDYTQAPLSPAERAMLDYAVKLTRTPWAVDETDIAALRNVGWDDRAILDIAQITAYFNYVNRLAEGLGIVLEDYWQEDDILE</sequence>
<protein>
    <recommendedName>
        <fullName evidence="3">Peroxidase</fullName>
    </recommendedName>
</protein>
<dbReference type="NCBIfam" id="TIGR01926">
    <property type="entry name" value="peroxid_rel"/>
    <property type="match status" value="1"/>
</dbReference>
<dbReference type="Proteomes" id="UP000050502">
    <property type="component" value="Unassembled WGS sequence"/>
</dbReference>
<dbReference type="SUPFAM" id="SSF69118">
    <property type="entry name" value="AhpD-like"/>
    <property type="match status" value="1"/>
</dbReference>
<evidence type="ECO:0000313" key="1">
    <source>
        <dbReference type="EMBL" id="KPL88406.1"/>
    </source>
</evidence>
<reference evidence="1 2" key="1">
    <citation type="submission" date="2015-07" db="EMBL/GenBank/DDBJ databases">
        <title>Whole genome sequence of Ardenticatena maritima DSM 23922.</title>
        <authorList>
            <person name="Hemp J."/>
            <person name="Ward L.M."/>
            <person name="Pace L.A."/>
            <person name="Fischer W.W."/>
        </authorList>
    </citation>
    <scope>NUCLEOTIDE SEQUENCE [LARGE SCALE GENOMIC DNA]</scope>
    <source>
        <strain evidence="1 2">110S</strain>
    </source>
</reference>
<dbReference type="PANTHER" id="PTHR35446:SF2">
    <property type="entry name" value="CARBOXYMUCONOLACTONE DECARBOXYLASE-LIKE DOMAIN-CONTAINING PROTEIN"/>
    <property type="match status" value="1"/>
</dbReference>
<dbReference type="PANTHER" id="PTHR35446">
    <property type="entry name" value="SI:CH211-175M2.5"/>
    <property type="match status" value="1"/>
</dbReference>
<name>A0A0P6Y6L3_9CHLR</name>
<dbReference type="InterPro" id="IPR010195">
    <property type="entry name" value="Uncharacterised_peroxidase-rel"/>
</dbReference>
<gene>
    <name evidence="1" type="ORF">SE16_06230</name>
</gene>
<evidence type="ECO:0008006" key="3">
    <source>
        <dbReference type="Google" id="ProtNLM"/>
    </source>
</evidence>
<dbReference type="EMBL" id="LGKN01000004">
    <property type="protein sequence ID" value="KPL88406.1"/>
    <property type="molecule type" value="Genomic_DNA"/>
</dbReference>
<dbReference type="Gene3D" id="1.20.1290.10">
    <property type="entry name" value="AhpD-like"/>
    <property type="match status" value="1"/>
</dbReference>
<proteinExistence type="predicted"/>
<dbReference type="InterPro" id="IPR029032">
    <property type="entry name" value="AhpD-like"/>
</dbReference>
<comment type="caution">
    <text evidence="1">The sequence shown here is derived from an EMBL/GenBank/DDBJ whole genome shotgun (WGS) entry which is preliminary data.</text>
</comment>
<evidence type="ECO:0000313" key="2">
    <source>
        <dbReference type="Proteomes" id="UP000050502"/>
    </source>
</evidence>